<keyword evidence="3" id="KW-1185">Reference proteome</keyword>
<protein>
    <recommendedName>
        <fullName evidence="1">DUF4806 domain-containing protein</fullName>
    </recommendedName>
</protein>
<evidence type="ECO:0000313" key="2">
    <source>
        <dbReference type="EMBL" id="KAF8560646.1"/>
    </source>
</evidence>
<evidence type="ECO:0000259" key="1">
    <source>
        <dbReference type="Pfam" id="PF16064"/>
    </source>
</evidence>
<accession>A0A8T0CZL6</accession>
<dbReference type="InterPro" id="IPR032071">
    <property type="entry name" value="DUF4806"/>
</dbReference>
<feature type="domain" description="DUF4806" evidence="1">
    <location>
        <begin position="29"/>
        <end position="96"/>
    </location>
</feature>
<evidence type="ECO:0000313" key="3">
    <source>
        <dbReference type="Proteomes" id="UP000699462"/>
    </source>
</evidence>
<dbReference type="Proteomes" id="UP000699462">
    <property type="component" value="Unassembled WGS sequence"/>
</dbReference>
<dbReference type="PANTHER" id="PTHR34153:SF2">
    <property type="entry name" value="SI:CH211-262H13.3-RELATED"/>
    <property type="match status" value="1"/>
</dbReference>
<dbReference type="PANTHER" id="PTHR34153">
    <property type="entry name" value="SI:CH211-262H13.3-RELATED-RELATED"/>
    <property type="match status" value="1"/>
</dbReference>
<organism evidence="2 3">
    <name type="scientific">Paragonimus westermani</name>
    <dbReference type="NCBI Taxonomy" id="34504"/>
    <lineage>
        <taxon>Eukaryota</taxon>
        <taxon>Metazoa</taxon>
        <taxon>Spiralia</taxon>
        <taxon>Lophotrochozoa</taxon>
        <taxon>Platyhelminthes</taxon>
        <taxon>Trematoda</taxon>
        <taxon>Digenea</taxon>
        <taxon>Plagiorchiida</taxon>
        <taxon>Troglotremata</taxon>
        <taxon>Troglotrematidae</taxon>
        <taxon>Paragonimus</taxon>
    </lineage>
</organism>
<dbReference type="EMBL" id="JTDF01022332">
    <property type="protein sequence ID" value="KAF8560646.1"/>
    <property type="molecule type" value="Genomic_DNA"/>
</dbReference>
<proteinExistence type="predicted"/>
<dbReference type="Pfam" id="PF16064">
    <property type="entry name" value="DUF4806"/>
    <property type="match status" value="1"/>
</dbReference>
<sequence>EELHALRLEVNALRFQHAAPGTSSTAHFPVRFPMQSIGDMQLLNMKLEETEIYTQLVTFLSGVGGTSMGECTRNVMRTLLTDEVEKTINWRGVNNRVSIASSPLAAAIVESIMKRAYPGVSHADVKGNIQRWIQKARLRATKEADMLAL</sequence>
<feature type="non-terminal residue" evidence="2">
    <location>
        <position position="149"/>
    </location>
</feature>
<dbReference type="AlphaFoldDB" id="A0A8T0CZL6"/>
<comment type="caution">
    <text evidence="2">The sequence shown here is derived from an EMBL/GenBank/DDBJ whole genome shotgun (WGS) entry which is preliminary data.</text>
</comment>
<name>A0A8T0CZL6_9TREM</name>
<dbReference type="OrthoDB" id="6278526at2759"/>
<gene>
    <name evidence="2" type="ORF">P879_10574</name>
</gene>
<reference evidence="2 3" key="1">
    <citation type="submission" date="2019-07" db="EMBL/GenBank/DDBJ databases">
        <title>Annotation for the trematode Paragonimus westermani.</title>
        <authorList>
            <person name="Choi Y.-J."/>
        </authorList>
    </citation>
    <scope>NUCLEOTIDE SEQUENCE [LARGE SCALE GENOMIC DNA]</scope>
    <source>
        <strain evidence="2">180907_Pwestermani</strain>
    </source>
</reference>